<dbReference type="Gene3D" id="2.40.50.100">
    <property type="match status" value="1"/>
</dbReference>
<protein>
    <submittedName>
        <fullName evidence="6">Macrolide export protein MacA</fullName>
    </submittedName>
</protein>
<dbReference type="Pfam" id="PF25989">
    <property type="entry name" value="YknX_C"/>
    <property type="match status" value="1"/>
</dbReference>
<keyword evidence="2" id="KW-0812">Transmembrane</keyword>
<keyword evidence="7" id="KW-1185">Reference proteome</keyword>
<feature type="domain" description="YknX-like C-terminal permuted SH3-like" evidence="5">
    <location>
        <begin position="315"/>
        <end position="379"/>
    </location>
</feature>
<dbReference type="PANTHER" id="PTHR30469:SF15">
    <property type="entry name" value="HLYD FAMILY OF SECRETION PROTEINS"/>
    <property type="match status" value="1"/>
</dbReference>
<dbReference type="PANTHER" id="PTHR30469">
    <property type="entry name" value="MULTIDRUG RESISTANCE PROTEIN MDTA"/>
    <property type="match status" value="1"/>
</dbReference>
<accession>A0ABZ3J4G1</accession>
<keyword evidence="2" id="KW-1133">Transmembrane helix</keyword>
<dbReference type="SUPFAM" id="SSF111369">
    <property type="entry name" value="HlyD-like secretion proteins"/>
    <property type="match status" value="1"/>
</dbReference>
<dbReference type="Pfam" id="PF25917">
    <property type="entry name" value="BSH_RND"/>
    <property type="match status" value="1"/>
</dbReference>
<dbReference type="Gene3D" id="2.40.420.20">
    <property type="match status" value="1"/>
</dbReference>
<feature type="domain" description="Multidrug resistance protein MdtA-like barrel-sandwich hybrid" evidence="3">
    <location>
        <begin position="72"/>
        <end position="225"/>
    </location>
</feature>
<evidence type="ECO:0000259" key="3">
    <source>
        <dbReference type="Pfam" id="PF25917"/>
    </source>
</evidence>
<name>A0ABZ3J4G1_SPOA4</name>
<evidence type="ECO:0000256" key="1">
    <source>
        <dbReference type="ARBA" id="ARBA00009477"/>
    </source>
</evidence>
<evidence type="ECO:0000313" key="7">
    <source>
        <dbReference type="Proteomes" id="UP000216052"/>
    </source>
</evidence>
<evidence type="ECO:0000259" key="5">
    <source>
        <dbReference type="Pfam" id="PF25989"/>
    </source>
</evidence>
<feature type="domain" description="CusB-like beta-barrel" evidence="4">
    <location>
        <begin position="238"/>
        <end position="308"/>
    </location>
</feature>
<dbReference type="InterPro" id="IPR058625">
    <property type="entry name" value="MdtA-like_BSH"/>
</dbReference>
<dbReference type="RefSeq" id="WP_093795631.1">
    <property type="nucleotide sequence ID" value="NZ_CP155571.1"/>
</dbReference>
<organism evidence="6 7">
    <name type="scientific">Sporomusa acidovorans (strain ATCC 49682 / DSM 3132 / Mol)</name>
    <dbReference type="NCBI Taxonomy" id="1123286"/>
    <lineage>
        <taxon>Bacteria</taxon>
        <taxon>Bacillati</taxon>
        <taxon>Bacillota</taxon>
        <taxon>Negativicutes</taxon>
        <taxon>Selenomonadales</taxon>
        <taxon>Sporomusaceae</taxon>
        <taxon>Sporomusa</taxon>
    </lineage>
</organism>
<proteinExistence type="inferred from homology"/>
<sequence length="383" mass="40507">MQKLQIPTKFRPAILLIIMILVVGLFIVSHNGFGFVQGFSPKTVSVTTAPVSMINKPVDIIVPGSVQSRQAVIVSAEIAGKISELNIAEGQTVNAGQLLVHIEGSGGQTIAESPISPTLGQSGDSQQQAQANYDKILKEYERYEKLYQVGGIARKQFENVAARLQAARQALDSAAGTEETASAGSAISTPARQPGFANITAPISGKVTGLAAAAGNTVQAGQRLMVLDTGGELRVAIHLDQKDLYLIQTGTQAEIVGDDSPNQPVIGQVEAIYPEVGTGTPTFLAHIRLENNNGLLKQDIPVKVHLKTGQTIPAYAVPTAALFQDQAVNYVYLAVDGKIMRQQVDVGITLDNLTEITSPLPEQAVIVTSGINNVKDGDTLSIQ</sequence>
<dbReference type="Pfam" id="PF25954">
    <property type="entry name" value="Beta-barrel_RND_2"/>
    <property type="match status" value="1"/>
</dbReference>
<evidence type="ECO:0000256" key="2">
    <source>
        <dbReference type="SAM" id="Phobius"/>
    </source>
</evidence>
<dbReference type="Proteomes" id="UP000216052">
    <property type="component" value="Chromosome"/>
</dbReference>
<reference evidence="6" key="1">
    <citation type="submission" date="2024-05" db="EMBL/GenBank/DDBJ databases">
        <title>Isolation and characterization of Sporomusa carbonis sp. nov., a carboxydotrophic hydrogenogen in the genus of Sporomusa isolated from a charcoal burning pile.</title>
        <authorList>
            <person name="Boeer T."/>
            <person name="Rosenbaum F."/>
            <person name="Eysell L."/>
            <person name="Mueller V."/>
            <person name="Daniel R."/>
            <person name="Poehlein A."/>
        </authorList>
    </citation>
    <scope>NUCLEOTIDE SEQUENCE [LARGE SCALE GENOMIC DNA]</scope>
    <source>
        <strain evidence="6">DSM 3132</strain>
    </source>
</reference>
<dbReference type="NCBIfam" id="TIGR01730">
    <property type="entry name" value="RND_mfp"/>
    <property type="match status" value="1"/>
</dbReference>
<dbReference type="InterPro" id="IPR058637">
    <property type="entry name" value="YknX-like_C"/>
</dbReference>
<dbReference type="InterPro" id="IPR006143">
    <property type="entry name" value="RND_pump_MFP"/>
</dbReference>
<evidence type="ECO:0000313" key="6">
    <source>
        <dbReference type="EMBL" id="XFO73252.1"/>
    </source>
</evidence>
<dbReference type="InterPro" id="IPR058792">
    <property type="entry name" value="Beta-barrel_RND_2"/>
</dbReference>
<feature type="transmembrane region" description="Helical" evidence="2">
    <location>
        <begin position="12"/>
        <end position="33"/>
    </location>
</feature>
<dbReference type="Gene3D" id="1.10.287.470">
    <property type="entry name" value="Helix hairpin bin"/>
    <property type="match status" value="1"/>
</dbReference>
<comment type="similarity">
    <text evidence="1">Belongs to the membrane fusion protein (MFP) (TC 8.A.1) family.</text>
</comment>
<keyword evidence="2" id="KW-0472">Membrane</keyword>
<dbReference type="EMBL" id="CP155571">
    <property type="protein sequence ID" value="XFO73252.1"/>
    <property type="molecule type" value="Genomic_DNA"/>
</dbReference>
<dbReference type="Gene3D" id="2.40.30.170">
    <property type="match status" value="1"/>
</dbReference>
<gene>
    <name evidence="6" type="primary">macA_6</name>
    <name evidence="6" type="ORF">SPACI_033380</name>
</gene>
<evidence type="ECO:0000259" key="4">
    <source>
        <dbReference type="Pfam" id="PF25954"/>
    </source>
</evidence>